<accession>A0A7E4ZW68</accession>
<reference evidence="1" key="1">
    <citation type="journal article" date="2013" name="Genetics">
        <title>The draft genome and transcriptome of Panagrellus redivivus are shaped by the harsh demands of a free-living lifestyle.</title>
        <authorList>
            <person name="Srinivasan J."/>
            <person name="Dillman A.R."/>
            <person name="Macchietto M.G."/>
            <person name="Heikkinen L."/>
            <person name="Lakso M."/>
            <person name="Fracchia K.M."/>
            <person name="Antoshechkin I."/>
            <person name="Mortazavi A."/>
            <person name="Wong G."/>
            <person name="Sternberg P.W."/>
        </authorList>
    </citation>
    <scope>NUCLEOTIDE SEQUENCE [LARGE SCALE GENOMIC DNA]</scope>
    <source>
        <strain evidence="1">MT8872</strain>
    </source>
</reference>
<reference evidence="2" key="2">
    <citation type="submission" date="2020-10" db="UniProtKB">
        <authorList>
            <consortium name="WormBaseParasite"/>
        </authorList>
    </citation>
    <scope>IDENTIFICATION</scope>
</reference>
<dbReference type="AlphaFoldDB" id="A0A7E4ZW68"/>
<protein>
    <submittedName>
        <fullName evidence="2">FTH domain-containing protein</fullName>
    </submittedName>
</protein>
<evidence type="ECO:0000313" key="1">
    <source>
        <dbReference type="Proteomes" id="UP000492821"/>
    </source>
</evidence>
<name>A0A7E4ZW68_PANRE</name>
<organism evidence="1 2">
    <name type="scientific">Panagrellus redivivus</name>
    <name type="common">Microworm</name>
    <dbReference type="NCBI Taxonomy" id="6233"/>
    <lineage>
        <taxon>Eukaryota</taxon>
        <taxon>Metazoa</taxon>
        <taxon>Ecdysozoa</taxon>
        <taxon>Nematoda</taxon>
        <taxon>Chromadorea</taxon>
        <taxon>Rhabditida</taxon>
        <taxon>Tylenchina</taxon>
        <taxon>Panagrolaimomorpha</taxon>
        <taxon>Panagrolaimoidea</taxon>
        <taxon>Panagrolaimidae</taxon>
        <taxon>Panagrellus</taxon>
    </lineage>
</organism>
<keyword evidence="1" id="KW-1185">Reference proteome</keyword>
<evidence type="ECO:0000313" key="2">
    <source>
        <dbReference type="WBParaSite" id="Pan_g20983.t1"/>
    </source>
</evidence>
<dbReference type="Proteomes" id="UP000492821">
    <property type="component" value="Unassembled WGS sequence"/>
</dbReference>
<sequence>MATISIIQTKPASTPFKLLNLTFIVFRNFLDIMPLKDLHTLSKQNDTVKTMSRFRGEVVRCLEIQTGVITDDVDYTSYSHLINRPYKTTPFEVLRVLMDASIDPDVLLSKLNEKCYTELDLHGEYNWKHVVTFLHEGVKFIELNDTMNLPQTDMKEFFKILTEFKIQEIFFFPKNRDADWAEAALKSWSSVIGTDLEPWEYDAQIGAMALKIPIGNRVMKVYYDDSDEGDVDMYYDN</sequence>
<dbReference type="WBParaSite" id="Pan_g20983.t1">
    <property type="protein sequence ID" value="Pan_g20983.t1"/>
    <property type="gene ID" value="Pan_g20983"/>
</dbReference>
<proteinExistence type="predicted"/>